<dbReference type="PROSITE" id="PS50111">
    <property type="entry name" value="CHEMOTAXIS_TRANSDUC_2"/>
    <property type="match status" value="1"/>
</dbReference>
<evidence type="ECO:0000256" key="3">
    <source>
        <dbReference type="PROSITE-ProRule" id="PRU00284"/>
    </source>
</evidence>
<dbReference type="RefSeq" id="WP_273952322.1">
    <property type="nucleotide sequence ID" value="NZ_JAQSIP010000006.1"/>
</dbReference>
<name>A0ABT5N3Y8_9BURK</name>
<evidence type="ECO:0000313" key="6">
    <source>
        <dbReference type="EMBL" id="MDD0839797.1"/>
    </source>
</evidence>
<evidence type="ECO:0000259" key="5">
    <source>
        <dbReference type="PROSITE" id="PS50111"/>
    </source>
</evidence>
<keyword evidence="4" id="KW-0812">Transmembrane</keyword>
<keyword evidence="1 3" id="KW-0807">Transducer</keyword>
<proteinExistence type="inferred from homology"/>
<reference evidence="6 7" key="1">
    <citation type="submission" date="2023-02" db="EMBL/GenBank/DDBJ databases">
        <title>Bacterial whole genomic sequence of Curvibacter sp. HBC61.</title>
        <authorList>
            <person name="Le V."/>
            <person name="Ko S.-R."/>
            <person name="Ahn C.-Y."/>
            <person name="Oh H.-M."/>
        </authorList>
    </citation>
    <scope>NUCLEOTIDE SEQUENCE [LARGE SCALE GENOMIC DNA]</scope>
    <source>
        <strain evidence="6 7">HBC61</strain>
    </source>
</reference>
<comment type="caution">
    <text evidence="6">The sequence shown here is derived from an EMBL/GenBank/DDBJ whole genome shotgun (WGS) entry which is preliminary data.</text>
</comment>
<accession>A0ABT5N3Y8</accession>
<dbReference type="InterPro" id="IPR004089">
    <property type="entry name" value="MCPsignal_dom"/>
</dbReference>
<comment type="similarity">
    <text evidence="2">Belongs to the methyl-accepting chemotaxis (MCP) protein family.</text>
</comment>
<evidence type="ECO:0000313" key="7">
    <source>
        <dbReference type="Proteomes" id="UP001528673"/>
    </source>
</evidence>
<dbReference type="EMBL" id="JAQSIP010000006">
    <property type="protein sequence ID" value="MDD0839797.1"/>
    <property type="molecule type" value="Genomic_DNA"/>
</dbReference>
<sequence>MNADSTLTPPRPPRASAGRPAWLGQLVLCGASAAGTLGVLLSQGTPMPWSTVALCGLVAGAVVLLAQLGARLRGSDPHAPSRGRLPVTEAVAEVREVAPYLRVISGQLDGALQQTEEGVLSLIRLLNQMEQASSQQMHSIQDSQRNGEELLTVIREKLLIDKQLGAILQMFVDRQEEEIDANLHRIQRLQEVKALGPLVDVIASVAQQTNFLAINAAIEAARAGPLGRGFAVVATEVRQLSTRTAAAAQEIASRINAATANIDVELRRANEASERNASTGNMRNVLADIRAMQSRFEDASTGNRMQEMIDAVDAGHRHMSDLLTQALGHIQFHDVMRQRVEQSQEAMLELDEHLQAMANQMHDQPWDPASLQSLRQRLESQIERYVMHSQIETHVAATGACGDAAPAEATTSQDRPKIELF</sequence>
<gene>
    <name evidence="6" type="ORF">PSQ40_14530</name>
</gene>
<dbReference type="Gene3D" id="1.10.287.950">
    <property type="entry name" value="Methyl-accepting chemotaxis protein"/>
    <property type="match status" value="1"/>
</dbReference>
<protein>
    <submittedName>
        <fullName evidence="6">Methyl-accepting chemotaxis protein</fullName>
    </submittedName>
</protein>
<evidence type="ECO:0000256" key="4">
    <source>
        <dbReference type="SAM" id="Phobius"/>
    </source>
</evidence>
<keyword evidence="4" id="KW-0472">Membrane</keyword>
<evidence type="ECO:0000256" key="1">
    <source>
        <dbReference type="ARBA" id="ARBA00023224"/>
    </source>
</evidence>
<evidence type="ECO:0000256" key="2">
    <source>
        <dbReference type="ARBA" id="ARBA00029447"/>
    </source>
</evidence>
<keyword evidence="4" id="KW-1133">Transmembrane helix</keyword>
<dbReference type="InterPro" id="IPR004090">
    <property type="entry name" value="Chemotax_Me-accpt_rcpt"/>
</dbReference>
<dbReference type="PRINTS" id="PR00260">
    <property type="entry name" value="CHEMTRNSDUCR"/>
</dbReference>
<feature type="transmembrane region" description="Helical" evidence="4">
    <location>
        <begin position="21"/>
        <end position="41"/>
    </location>
</feature>
<dbReference type="Proteomes" id="UP001528673">
    <property type="component" value="Unassembled WGS sequence"/>
</dbReference>
<dbReference type="PANTHER" id="PTHR32089">
    <property type="entry name" value="METHYL-ACCEPTING CHEMOTAXIS PROTEIN MCPB"/>
    <property type="match status" value="1"/>
</dbReference>
<keyword evidence="7" id="KW-1185">Reference proteome</keyword>
<organism evidence="6 7">
    <name type="scientific">Curvibacter cyanobacteriorum</name>
    <dbReference type="NCBI Taxonomy" id="3026422"/>
    <lineage>
        <taxon>Bacteria</taxon>
        <taxon>Pseudomonadati</taxon>
        <taxon>Pseudomonadota</taxon>
        <taxon>Betaproteobacteria</taxon>
        <taxon>Burkholderiales</taxon>
        <taxon>Comamonadaceae</taxon>
        <taxon>Curvibacter</taxon>
    </lineage>
</organism>
<dbReference type="SMART" id="SM00283">
    <property type="entry name" value="MA"/>
    <property type="match status" value="1"/>
</dbReference>
<dbReference type="Pfam" id="PF00015">
    <property type="entry name" value="MCPsignal"/>
    <property type="match status" value="1"/>
</dbReference>
<feature type="domain" description="Methyl-accepting transducer" evidence="5">
    <location>
        <begin position="190"/>
        <end position="331"/>
    </location>
</feature>
<feature type="transmembrane region" description="Helical" evidence="4">
    <location>
        <begin position="47"/>
        <end position="66"/>
    </location>
</feature>
<dbReference type="SUPFAM" id="SSF58104">
    <property type="entry name" value="Methyl-accepting chemotaxis protein (MCP) signaling domain"/>
    <property type="match status" value="1"/>
</dbReference>
<dbReference type="PANTHER" id="PTHR32089:SF112">
    <property type="entry name" value="LYSOZYME-LIKE PROTEIN-RELATED"/>
    <property type="match status" value="1"/>
</dbReference>